<evidence type="ECO:0000313" key="3">
    <source>
        <dbReference type="EMBL" id="SCG64647.1"/>
    </source>
</evidence>
<feature type="compositionally biased region" description="Pro residues" evidence="1">
    <location>
        <begin position="28"/>
        <end position="37"/>
    </location>
</feature>
<dbReference type="Pfam" id="PF10646">
    <property type="entry name" value="Germane"/>
    <property type="match status" value="1"/>
</dbReference>
<sequence length="186" mass="19605">MSRRLAALLTVALLAGCGVPVDDGPRPVQAPPGPFPNPATGSPSVAAGQVDETLCFVRDDGLDTVVRQVQALPAVDVHLQRLLAGPDGAERDRGLVTALPGTLTVTGARLTGRLAEVTVQPVGEEIGRSDEILAYGQIVCTLTGRGDVDRVSFRRGDQPLEVPRADGSLSREPLTAADYRPLLRER</sequence>
<dbReference type="RefSeq" id="WP_088971941.1">
    <property type="nucleotide sequence ID" value="NZ_JBHLYF010000005.1"/>
</dbReference>
<dbReference type="Proteomes" id="UP000198210">
    <property type="component" value="Chromosome I"/>
</dbReference>
<dbReference type="SMART" id="SM00909">
    <property type="entry name" value="Germane"/>
    <property type="match status" value="1"/>
</dbReference>
<name>A0A1C5J230_9ACTN</name>
<dbReference type="InterPro" id="IPR019606">
    <property type="entry name" value="GerMN"/>
</dbReference>
<evidence type="ECO:0000256" key="1">
    <source>
        <dbReference type="SAM" id="MobiDB-lite"/>
    </source>
</evidence>
<organism evidence="3 4">
    <name type="scientific">Micromonospora siamensis</name>
    <dbReference type="NCBI Taxonomy" id="299152"/>
    <lineage>
        <taxon>Bacteria</taxon>
        <taxon>Bacillati</taxon>
        <taxon>Actinomycetota</taxon>
        <taxon>Actinomycetes</taxon>
        <taxon>Micromonosporales</taxon>
        <taxon>Micromonosporaceae</taxon>
        <taxon>Micromonospora</taxon>
    </lineage>
</organism>
<feature type="region of interest" description="Disordered" evidence="1">
    <location>
        <begin position="24"/>
        <end position="44"/>
    </location>
</feature>
<dbReference type="EMBL" id="LT607751">
    <property type="protein sequence ID" value="SCG64647.1"/>
    <property type="molecule type" value="Genomic_DNA"/>
</dbReference>
<evidence type="ECO:0000259" key="2">
    <source>
        <dbReference type="SMART" id="SM00909"/>
    </source>
</evidence>
<proteinExistence type="predicted"/>
<keyword evidence="4" id="KW-1185">Reference proteome</keyword>
<gene>
    <name evidence="3" type="ORF">GA0074704_4043</name>
</gene>
<accession>A0A1C5J230</accession>
<reference evidence="3 4" key="1">
    <citation type="submission" date="2016-06" db="EMBL/GenBank/DDBJ databases">
        <authorList>
            <person name="Kjaerup R.B."/>
            <person name="Dalgaard T.S."/>
            <person name="Juul-Madsen H.R."/>
        </authorList>
    </citation>
    <scope>NUCLEOTIDE SEQUENCE [LARGE SCALE GENOMIC DNA]</scope>
    <source>
        <strain evidence="3 4">DSM 45097</strain>
    </source>
</reference>
<evidence type="ECO:0000313" key="4">
    <source>
        <dbReference type="Proteomes" id="UP000198210"/>
    </source>
</evidence>
<dbReference type="PROSITE" id="PS51257">
    <property type="entry name" value="PROKAR_LIPOPROTEIN"/>
    <property type="match status" value="1"/>
</dbReference>
<feature type="domain" description="GerMN" evidence="2">
    <location>
        <begin position="75"/>
        <end position="164"/>
    </location>
</feature>
<dbReference type="AlphaFoldDB" id="A0A1C5J230"/>
<protein>
    <submittedName>
        <fullName evidence="3">Sporulation and spore germination</fullName>
    </submittedName>
</protein>